<dbReference type="InterPro" id="IPR030184">
    <property type="entry name" value="WAT1-related"/>
</dbReference>
<feature type="transmembrane region" description="Helical" evidence="6">
    <location>
        <begin position="250"/>
        <end position="273"/>
    </location>
</feature>
<feature type="transmembrane region" description="Helical" evidence="6">
    <location>
        <begin position="280"/>
        <end position="301"/>
    </location>
</feature>
<name>A0AAE1MS25_9FABA</name>
<evidence type="ECO:0000256" key="5">
    <source>
        <dbReference type="ARBA" id="ARBA00023136"/>
    </source>
</evidence>
<comment type="subcellular location">
    <subcellularLocation>
        <location evidence="1 6">Membrane</location>
        <topology evidence="1 6">Multi-pass membrane protein</topology>
    </subcellularLocation>
</comment>
<dbReference type="SUPFAM" id="SSF103481">
    <property type="entry name" value="Multidrug resistance efflux transporter EmrE"/>
    <property type="match status" value="2"/>
</dbReference>
<feature type="transmembrane region" description="Helical" evidence="6">
    <location>
        <begin position="41"/>
        <end position="61"/>
    </location>
</feature>
<evidence type="ECO:0000256" key="2">
    <source>
        <dbReference type="ARBA" id="ARBA00007635"/>
    </source>
</evidence>
<evidence type="ECO:0000256" key="1">
    <source>
        <dbReference type="ARBA" id="ARBA00004141"/>
    </source>
</evidence>
<dbReference type="InterPro" id="IPR037185">
    <property type="entry name" value="EmrE-like"/>
</dbReference>
<evidence type="ECO:0000256" key="4">
    <source>
        <dbReference type="ARBA" id="ARBA00022989"/>
    </source>
</evidence>
<keyword evidence="5 6" id="KW-0472">Membrane</keyword>
<feature type="domain" description="EamA" evidence="7">
    <location>
        <begin position="17"/>
        <end position="152"/>
    </location>
</feature>
<comment type="caution">
    <text evidence="8">The sequence shown here is derived from an EMBL/GenBank/DDBJ whole genome shotgun (WGS) entry which is preliminary data.</text>
</comment>
<comment type="similarity">
    <text evidence="2 6">Belongs to the drug/metabolite transporter (DMT) superfamily. Plant drug/metabolite exporter (P-DME) (TC 2.A.7.4) family.</text>
</comment>
<keyword evidence="9" id="KW-1185">Reference proteome</keyword>
<dbReference type="EMBL" id="JAWXYG010000005">
    <property type="protein sequence ID" value="KAK4271733.1"/>
    <property type="molecule type" value="Genomic_DNA"/>
</dbReference>
<keyword evidence="4 6" id="KW-1133">Transmembrane helix</keyword>
<proteinExistence type="inferred from homology"/>
<feature type="domain" description="EamA" evidence="7">
    <location>
        <begin position="186"/>
        <end position="324"/>
    </location>
</feature>
<evidence type="ECO:0000256" key="6">
    <source>
        <dbReference type="RuleBase" id="RU363077"/>
    </source>
</evidence>
<sequence>MMKMSFEEWKPFAAMVVIDFAFAVVNILLKKVLQDGMNPSVLITYRLAVSCVFLAPIAFFWERNGRPKLTLKILCYLFLSALLGSSLTQYFYLLGIQDTSATFACAFINMVPVVTFIMALPFRLETVNIKCNGGRAKILGTLVCIGGALLLTMYKGEPLFNYSRSEPETARHMVSAQRNNRERWTTGVIALIVGTLLWSSWFLLQSKIGKKYPCQYSSTAIMTFFGAIQSAVLSLSTTQKLSMWVLKGNMQILTVLFSGAVGSGMCFVGLSWCVKKKGPVFTASFSPLVQTMAAMIEIPFLHEPLHLGSLMGSILVMVGLYILLWGKSMETLNQNQETVTKLYQEDGEIMGQEPQTQRIIVSKD</sequence>
<dbReference type="Proteomes" id="UP001293593">
    <property type="component" value="Unassembled WGS sequence"/>
</dbReference>
<feature type="transmembrane region" description="Helical" evidence="6">
    <location>
        <begin position="101"/>
        <end position="124"/>
    </location>
</feature>
<reference evidence="8" key="1">
    <citation type="submission" date="2023-10" db="EMBL/GenBank/DDBJ databases">
        <title>Chromosome-level genome of the transformable northern wattle, Acacia crassicarpa.</title>
        <authorList>
            <person name="Massaro I."/>
            <person name="Sinha N.R."/>
            <person name="Poethig S."/>
            <person name="Leichty A.R."/>
        </authorList>
    </citation>
    <scope>NUCLEOTIDE SEQUENCE</scope>
    <source>
        <strain evidence="8">Acra3RX</strain>
        <tissue evidence="8">Leaf</tissue>
    </source>
</reference>
<dbReference type="GO" id="GO:0016020">
    <property type="term" value="C:membrane"/>
    <property type="evidence" value="ECO:0007669"/>
    <property type="project" value="UniProtKB-SubCell"/>
</dbReference>
<evidence type="ECO:0000313" key="8">
    <source>
        <dbReference type="EMBL" id="KAK4271733.1"/>
    </source>
</evidence>
<dbReference type="Pfam" id="PF00892">
    <property type="entry name" value="EamA"/>
    <property type="match status" value="2"/>
</dbReference>
<evidence type="ECO:0000259" key="7">
    <source>
        <dbReference type="Pfam" id="PF00892"/>
    </source>
</evidence>
<feature type="transmembrane region" description="Helical" evidence="6">
    <location>
        <begin position="12"/>
        <end position="29"/>
    </location>
</feature>
<feature type="transmembrane region" description="Helical" evidence="6">
    <location>
        <begin position="307"/>
        <end position="326"/>
    </location>
</feature>
<accession>A0AAE1MS25</accession>
<protein>
    <recommendedName>
        <fullName evidence="6">WAT1-related protein</fullName>
    </recommendedName>
</protein>
<keyword evidence="3 6" id="KW-0812">Transmembrane</keyword>
<feature type="transmembrane region" description="Helical" evidence="6">
    <location>
        <begin position="73"/>
        <end position="95"/>
    </location>
</feature>
<dbReference type="AlphaFoldDB" id="A0AAE1MS25"/>
<evidence type="ECO:0000313" key="9">
    <source>
        <dbReference type="Proteomes" id="UP001293593"/>
    </source>
</evidence>
<dbReference type="PANTHER" id="PTHR31218">
    <property type="entry name" value="WAT1-RELATED PROTEIN"/>
    <property type="match status" value="1"/>
</dbReference>
<dbReference type="InterPro" id="IPR000620">
    <property type="entry name" value="EamA_dom"/>
</dbReference>
<evidence type="ECO:0000256" key="3">
    <source>
        <dbReference type="ARBA" id="ARBA00022692"/>
    </source>
</evidence>
<organism evidence="8 9">
    <name type="scientific">Acacia crassicarpa</name>
    <name type="common">northern wattle</name>
    <dbReference type="NCBI Taxonomy" id="499986"/>
    <lineage>
        <taxon>Eukaryota</taxon>
        <taxon>Viridiplantae</taxon>
        <taxon>Streptophyta</taxon>
        <taxon>Embryophyta</taxon>
        <taxon>Tracheophyta</taxon>
        <taxon>Spermatophyta</taxon>
        <taxon>Magnoliopsida</taxon>
        <taxon>eudicotyledons</taxon>
        <taxon>Gunneridae</taxon>
        <taxon>Pentapetalae</taxon>
        <taxon>rosids</taxon>
        <taxon>fabids</taxon>
        <taxon>Fabales</taxon>
        <taxon>Fabaceae</taxon>
        <taxon>Caesalpinioideae</taxon>
        <taxon>mimosoid clade</taxon>
        <taxon>Acacieae</taxon>
        <taxon>Acacia</taxon>
    </lineage>
</organism>
<gene>
    <name evidence="8" type="ORF">QN277_020379</name>
</gene>
<feature type="transmembrane region" description="Helical" evidence="6">
    <location>
        <begin position="136"/>
        <end position="154"/>
    </location>
</feature>
<feature type="transmembrane region" description="Helical" evidence="6">
    <location>
        <begin position="184"/>
        <end position="204"/>
    </location>
</feature>
<feature type="transmembrane region" description="Helical" evidence="6">
    <location>
        <begin position="216"/>
        <end position="238"/>
    </location>
</feature>
<dbReference type="GO" id="GO:0022857">
    <property type="term" value="F:transmembrane transporter activity"/>
    <property type="evidence" value="ECO:0007669"/>
    <property type="project" value="InterPro"/>
</dbReference>